<evidence type="ECO:0000313" key="2">
    <source>
        <dbReference type="EMBL" id="RMJ17492.1"/>
    </source>
</evidence>
<dbReference type="OrthoDB" id="10348484at2759"/>
<dbReference type="Proteomes" id="UP000277212">
    <property type="component" value="Unassembled WGS sequence"/>
</dbReference>
<proteinExistence type="predicted"/>
<evidence type="ECO:0000313" key="3">
    <source>
        <dbReference type="Proteomes" id="UP000277212"/>
    </source>
</evidence>
<keyword evidence="3" id="KW-1185">Reference proteome</keyword>
<reference evidence="2 3" key="1">
    <citation type="submission" date="2017-06" db="EMBL/GenBank/DDBJ databases">
        <title>Comparative genomic analysis of Ambrosia Fusariam Clade fungi.</title>
        <authorList>
            <person name="Stajich J.E."/>
            <person name="Carrillo J."/>
            <person name="Kijimoto T."/>
            <person name="Eskalen A."/>
            <person name="O'Donnell K."/>
            <person name="Kasson M."/>
        </authorList>
    </citation>
    <scope>NUCLEOTIDE SEQUENCE [LARGE SCALE GENOMIC DNA]</scope>
    <source>
        <strain evidence="2">UCR3666</strain>
    </source>
</reference>
<feature type="region of interest" description="Disordered" evidence="1">
    <location>
        <begin position="196"/>
        <end position="215"/>
    </location>
</feature>
<accession>A0A3M2SK11</accession>
<name>A0A3M2SK11_9HYPO</name>
<sequence length="215" mass="23407">MNPISVFSAAGGAVRLFNYSFNIIKAALKLIESPERVPADLHDIETAVNDLAESIKQLSVDAHQERDKFLVAICASSCDMAQGFLTVIRVFQQSVMGSERETVSKALREAGCQQSIEALQARLSRLQLLLRDRIEMETPERKHDVQVALASMAARVVRVSVQDKVDYNGVNAKGVTSIADKINENDAVLDTGNKSIKTINSGERSNAPPGVKKGL</sequence>
<evidence type="ECO:0000256" key="1">
    <source>
        <dbReference type="SAM" id="MobiDB-lite"/>
    </source>
</evidence>
<dbReference type="EMBL" id="NKUJ01000031">
    <property type="protein sequence ID" value="RMJ17492.1"/>
    <property type="molecule type" value="Genomic_DNA"/>
</dbReference>
<gene>
    <name evidence="2" type="ORF">CDV36_002845</name>
</gene>
<organism evidence="2 3">
    <name type="scientific">Fusarium kuroshium</name>
    <dbReference type="NCBI Taxonomy" id="2010991"/>
    <lineage>
        <taxon>Eukaryota</taxon>
        <taxon>Fungi</taxon>
        <taxon>Dikarya</taxon>
        <taxon>Ascomycota</taxon>
        <taxon>Pezizomycotina</taxon>
        <taxon>Sordariomycetes</taxon>
        <taxon>Hypocreomycetidae</taxon>
        <taxon>Hypocreales</taxon>
        <taxon>Nectriaceae</taxon>
        <taxon>Fusarium</taxon>
        <taxon>Fusarium solani species complex</taxon>
    </lineage>
</organism>
<dbReference type="AlphaFoldDB" id="A0A3M2SK11"/>
<protein>
    <submittedName>
        <fullName evidence="2">Uncharacterized protein</fullName>
    </submittedName>
</protein>
<comment type="caution">
    <text evidence="2">The sequence shown here is derived from an EMBL/GenBank/DDBJ whole genome shotgun (WGS) entry which is preliminary data.</text>
</comment>